<evidence type="ECO:0000256" key="4">
    <source>
        <dbReference type="ARBA" id="ARBA00022777"/>
    </source>
</evidence>
<comment type="similarity">
    <text evidence="1 8">Belongs to the cytidylate kinase family. Type 1 subfamily.</text>
</comment>
<dbReference type="InterPro" id="IPR027417">
    <property type="entry name" value="P-loop_NTPase"/>
</dbReference>
<dbReference type="NCBIfam" id="TIGR00017">
    <property type="entry name" value="cmk"/>
    <property type="match status" value="1"/>
</dbReference>
<name>A0A9D0YWG5_9FIRM</name>
<comment type="caution">
    <text evidence="10">The sequence shown here is derived from an EMBL/GenBank/DDBJ whole genome shotgun (WGS) entry which is preliminary data.</text>
</comment>
<reference evidence="10" key="1">
    <citation type="submission" date="2020-10" db="EMBL/GenBank/DDBJ databases">
        <authorList>
            <person name="Gilroy R."/>
        </authorList>
    </citation>
    <scope>NUCLEOTIDE SEQUENCE</scope>
    <source>
        <strain evidence="10">ChiHile30-977</strain>
    </source>
</reference>
<evidence type="ECO:0000313" key="11">
    <source>
        <dbReference type="Proteomes" id="UP000886819"/>
    </source>
</evidence>
<keyword evidence="4 8" id="KW-0418">Kinase</keyword>
<keyword evidence="5 8" id="KW-0067">ATP-binding</keyword>
<feature type="domain" description="Cytidylate kinase" evidence="9">
    <location>
        <begin position="5"/>
        <end position="218"/>
    </location>
</feature>
<dbReference type="InterPro" id="IPR011994">
    <property type="entry name" value="Cytidylate_kinase_dom"/>
</dbReference>
<keyword evidence="3 8" id="KW-0547">Nucleotide-binding</keyword>
<protein>
    <recommendedName>
        <fullName evidence="8">Cytidylate kinase</fullName>
        <shortName evidence="8">CK</shortName>
        <ecNumber evidence="8">2.7.4.25</ecNumber>
    </recommendedName>
    <alternativeName>
        <fullName evidence="8">Cytidine monophosphate kinase</fullName>
        <shortName evidence="8">CMP kinase</shortName>
    </alternativeName>
</protein>
<proteinExistence type="inferred from homology"/>
<evidence type="ECO:0000256" key="8">
    <source>
        <dbReference type="HAMAP-Rule" id="MF_00238"/>
    </source>
</evidence>
<evidence type="ECO:0000259" key="9">
    <source>
        <dbReference type="Pfam" id="PF02224"/>
    </source>
</evidence>
<dbReference type="SUPFAM" id="SSF52540">
    <property type="entry name" value="P-loop containing nucleoside triphosphate hydrolases"/>
    <property type="match status" value="1"/>
</dbReference>
<dbReference type="Proteomes" id="UP000886819">
    <property type="component" value="Unassembled WGS sequence"/>
</dbReference>
<evidence type="ECO:0000256" key="5">
    <source>
        <dbReference type="ARBA" id="ARBA00022840"/>
    </source>
</evidence>
<dbReference type="InterPro" id="IPR003136">
    <property type="entry name" value="Cytidylate_kin"/>
</dbReference>
<dbReference type="EMBL" id="DVFI01000082">
    <property type="protein sequence ID" value="HIQ62994.1"/>
    <property type="molecule type" value="Genomic_DNA"/>
</dbReference>
<dbReference type="GO" id="GO:0036431">
    <property type="term" value="F:dCMP kinase activity"/>
    <property type="evidence" value="ECO:0007669"/>
    <property type="project" value="InterPro"/>
</dbReference>
<dbReference type="AlphaFoldDB" id="A0A9D0YWG5"/>
<feature type="binding site" evidence="8">
    <location>
        <begin position="9"/>
        <end position="17"/>
    </location>
    <ligand>
        <name>ATP</name>
        <dbReference type="ChEBI" id="CHEBI:30616"/>
    </ligand>
</feature>
<dbReference type="Pfam" id="PF02224">
    <property type="entry name" value="Cytidylate_kin"/>
    <property type="match status" value="1"/>
</dbReference>
<comment type="subcellular location">
    <subcellularLocation>
        <location evidence="8">Cytoplasm</location>
    </subcellularLocation>
</comment>
<evidence type="ECO:0000313" key="10">
    <source>
        <dbReference type="EMBL" id="HIQ62994.1"/>
    </source>
</evidence>
<dbReference type="EC" id="2.7.4.25" evidence="8"/>
<evidence type="ECO:0000256" key="6">
    <source>
        <dbReference type="ARBA" id="ARBA00047615"/>
    </source>
</evidence>
<evidence type="ECO:0000256" key="7">
    <source>
        <dbReference type="ARBA" id="ARBA00048478"/>
    </source>
</evidence>
<evidence type="ECO:0000256" key="3">
    <source>
        <dbReference type="ARBA" id="ARBA00022741"/>
    </source>
</evidence>
<reference evidence="10" key="2">
    <citation type="journal article" date="2021" name="PeerJ">
        <title>Extensive microbial diversity within the chicken gut microbiome revealed by metagenomics and culture.</title>
        <authorList>
            <person name="Gilroy R."/>
            <person name="Ravi A."/>
            <person name="Getino M."/>
            <person name="Pursley I."/>
            <person name="Horton D.L."/>
            <person name="Alikhan N.F."/>
            <person name="Baker D."/>
            <person name="Gharbi K."/>
            <person name="Hall N."/>
            <person name="Watson M."/>
            <person name="Adriaenssens E.M."/>
            <person name="Foster-Nyarko E."/>
            <person name="Jarju S."/>
            <person name="Secka A."/>
            <person name="Antonio M."/>
            <person name="Oren A."/>
            <person name="Chaudhuri R.R."/>
            <person name="La Ragione R."/>
            <person name="Hildebrand F."/>
            <person name="Pallen M.J."/>
        </authorList>
    </citation>
    <scope>NUCLEOTIDE SEQUENCE</scope>
    <source>
        <strain evidence="10">ChiHile30-977</strain>
    </source>
</reference>
<comment type="catalytic activity">
    <reaction evidence="7 8">
        <text>CMP + ATP = CDP + ADP</text>
        <dbReference type="Rhea" id="RHEA:11600"/>
        <dbReference type="ChEBI" id="CHEBI:30616"/>
        <dbReference type="ChEBI" id="CHEBI:58069"/>
        <dbReference type="ChEBI" id="CHEBI:60377"/>
        <dbReference type="ChEBI" id="CHEBI:456216"/>
        <dbReference type="EC" id="2.7.4.25"/>
    </reaction>
</comment>
<dbReference type="HAMAP" id="MF_00238">
    <property type="entry name" value="Cytidyl_kinase_type1"/>
    <property type="match status" value="1"/>
</dbReference>
<gene>
    <name evidence="8" type="primary">cmk</name>
    <name evidence="10" type="ORF">IAA66_05335</name>
</gene>
<dbReference type="GO" id="GO:0005737">
    <property type="term" value="C:cytoplasm"/>
    <property type="evidence" value="ECO:0007669"/>
    <property type="project" value="UniProtKB-SubCell"/>
</dbReference>
<dbReference type="CDD" id="cd02020">
    <property type="entry name" value="CMPK"/>
    <property type="match status" value="1"/>
</dbReference>
<keyword evidence="2 8" id="KW-0808">Transferase</keyword>
<comment type="catalytic activity">
    <reaction evidence="6 8">
        <text>dCMP + ATP = dCDP + ADP</text>
        <dbReference type="Rhea" id="RHEA:25094"/>
        <dbReference type="ChEBI" id="CHEBI:30616"/>
        <dbReference type="ChEBI" id="CHEBI:57566"/>
        <dbReference type="ChEBI" id="CHEBI:58593"/>
        <dbReference type="ChEBI" id="CHEBI:456216"/>
        <dbReference type="EC" id="2.7.4.25"/>
    </reaction>
</comment>
<organism evidence="10 11">
    <name type="scientific">Candidatus Avichristensenella intestinipullorum</name>
    <dbReference type="NCBI Taxonomy" id="2840693"/>
    <lineage>
        <taxon>Bacteria</taxon>
        <taxon>Bacillati</taxon>
        <taxon>Bacillota</taxon>
        <taxon>Clostridia</taxon>
        <taxon>Candidatus Avichristensenella</taxon>
    </lineage>
</organism>
<dbReference type="GO" id="GO:0005524">
    <property type="term" value="F:ATP binding"/>
    <property type="evidence" value="ECO:0007669"/>
    <property type="project" value="UniProtKB-UniRule"/>
</dbReference>
<keyword evidence="8" id="KW-0963">Cytoplasm</keyword>
<evidence type="ECO:0000256" key="1">
    <source>
        <dbReference type="ARBA" id="ARBA00009427"/>
    </source>
</evidence>
<dbReference type="Gene3D" id="3.40.50.300">
    <property type="entry name" value="P-loop containing nucleotide triphosphate hydrolases"/>
    <property type="match status" value="1"/>
</dbReference>
<accession>A0A9D0YWG5</accession>
<sequence length="222" mass="24069">MALTIAIDGPVGAGKSTIASMLAHSLGILHLDTGAMYRALALKALREGVDPRDAGAAEALCARTDIRVGLNNGGQRTFLDGEDVTGLIRTPEVSAAASAISLAAGVRRDMVLRQRRCAQQADMVVDGRDIGTRVLPDAAFKFFLTASPEIRARRRYDELRAHGVACDYAQVLRELIARDRQDTTRAVDPLRRAEDALEIDSSGMTQEQVVQTMLRVVKERKA</sequence>
<dbReference type="GO" id="GO:0006220">
    <property type="term" value="P:pyrimidine nucleotide metabolic process"/>
    <property type="evidence" value="ECO:0007669"/>
    <property type="project" value="UniProtKB-UniRule"/>
</dbReference>
<evidence type="ECO:0000256" key="2">
    <source>
        <dbReference type="ARBA" id="ARBA00022679"/>
    </source>
</evidence>